<name>A0ABU7J766_9GAMM</name>
<gene>
    <name evidence="2" type="ORF">QWY20_11780</name>
</gene>
<accession>A0ABU7J766</accession>
<dbReference type="Gene3D" id="3.40.1580.10">
    <property type="entry name" value="SMI1/KNR4-like"/>
    <property type="match status" value="1"/>
</dbReference>
<proteinExistence type="predicted"/>
<dbReference type="SMART" id="SM00860">
    <property type="entry name" value="SMI1_KNR4"/>
    <property type="match status" value="1"/>
</dbReference>
<dbReference type="RefSeq" id="WP_330129207.1">
    <property type="nucleotide sequence ID" value="NZ_JAUHLI010000011.1"/>
</dbReference>
<evidence type="ECO:0000259" key="1">
    <source>
        <dbReference type="SMART" id="SM00860"/>
    </source>
</evidence>
<dbReference type="InterPro" id="IPR018958">
    <property type="entry name" value="Knr4/Smi1-like_dom"/>
</dbReference>
<protein>
    <submittedName>
        <fullName evidence="2">SMI1/KNR4 family protein</fullName>
    </submittedName>
</protein>
<reference evidence="2 3" key="1">
    <citation type="submission" date="2023-07" db="EMBL/GenBank/DDBJ databases">
        <title>Alkalimonas sp., MEB108 novel, alkaliphilic bacterium isolated from Lonar Lake, India.</title>
        <authorList>
            <person name="Joshi A."/>
            <person name="Thite S."/>
        </authorList>
    </citation>
    <scope>NUCLEOTIDE SEQUENCE [LARGE SCALE GENOMIC DNA]</scope>
    <source>
        <strain evidence="2 3">MEB108</strain>
    </source>
</reference>
<dbReference type="InterPro" id="IPR037883">
    <property type="entry name" value="Knr4/Smi1-like_sf"/>
</dbReference>
<dbReference type="Pfam" id="PF09346">
    <property type="entry name" value="SMI1_KNR4"/>
    <property type="match status" value="1"/>
</dbReference>
<comment type="caution">
    <text evidence="2">The sequence shown here is derived from an EMBL/GenBank/DDBJ whole genome shotgun (WGS) entry which is preliminary data.</text>
</comment>
<dbReference type="Proteomes" id="UP001336314">
    <property type="component" value="Unassembled WGS sequence"/>
</dbReference>
<organism evidence="2 3">
    <name type="scientific">Alkalimonas cellulosilytica</name>
    <dbReference type="NCBI Taxonomy" id="3058395"/>
    <lineage>
        <taxon>Bacteria</taxon>
        <taxon>Pseudomonadati</taxon>
        <taxon>Pseudomonadota</taxon>
        <taxon>Gammaproteobacteria</taxon>
        <taxon>Alkalimonas</taxon>
    </lineage>
</organism>
<dbReference type="SUPFAM" id="SSF160631">
    <property type="entry name" value="SMI1/KNR4-like"/>
    <property type="match status" value="1"/>
</dbReference>
<evidence type="ECO:0000313" key="2">
    <source>
        <dbReference type="EMBL" id="MEE2002133.1"/>
    </source>
</evidence>
<keyword evidence="3" id="KW-1185">Reference proteome</keyword>
<evidence type="ECO:0000313" key="3">
    <source>
        <dbReference type="Proteomes" id="UP001336314"/>
    </source>
</evidence>
<feature type="domain" description="Knr4/Smi1-like" evidence="1">
    <location>
        <begin position="19"/>
        <end position="150"/>
    </location>
</feature>
<dbReference type="EMBL" id="JAUHLI010000011">
    <property type="protein sequence ID" value="MEE2002133.1"/>
    <property type="molecule type" value="Genomic_DNA"/>
</dbReference>
<sequence>MNYTTFKNLQLEEYLYEDLPSEADINAAEAILKVSFPFTYRQLLLVGAGWSPMNLRVRLKSGYQPGFRCFNHVFLDSDAGHKVNVSELEAWGYGDRLLQFADNGGGVRYCLDYRFKPDDPPVVLVFPSEEDGSEDAVTKIADHFDDFLAKYTVPLNKA</sequence>